<feature type="transmembrane region" description="Helical" evidence="7">
    <location>
        <begin position="268"/>
        <end position="287"/>
    </location>
</feature>
<evidence type="ECO:0000313" key="9">
    <source>
        <dbReference type="EMBL" id="GFZ33067.1"/>
    </source>
</evidence>
<dbReference type="CDD" id="cd06173">
    <property type="entry name" value="MFS_MefA_like"/>
    <property type="match status" value="1"/>
</dbReference>
<feature type="transmembrane region" description="Helical" evidence="7">
    <location>
        <begin position="52"/>
        <end position="77"/>
    </location>
</feature>
<dbReference type="Pfam" id="PF07690">
    <property type="entry name" value="MFS_1"/>
    <property type="match status" value="1"/>
</dbReference>
<evidence type="ECO:0000256" key="2">
    <source>
        <dbReference type="ARBA" id="ARBA00022448"/>
    </source>
</evidence>
<feature type="transmembrane region" description="Helical" evidence="7">
    <location>
        <begin position="154"/>
        <end position="174"/>
    </location>
</feature>
<feature type="transmembrane region" description="Helical" evidence="7">
    <location>
        <begin position="113"/>
        <end position="134"/>
    </location>
</feature>
<dbReference type="Proteomes" id="UP000663802">
    <property type="component" value="Unassembled WGS sequence"/>
</dbReference>
<keyword evidence="3" id="KW-1003">Cell membrane</keyword>
<evidence type="ECO:0000256" key="5">
    <source>
        <dbReference type="ARBA" id="ARBA00022989"/>
    </source>
</evidence>
<feature type="transmembrane region" description="Helical" evidence="7">
    <location>
        <begin position="299"/>
        <end position="319"/>
    </location>
</feature>
<proteinExistence type="predicted"/>
<dbReference type="PRINTS" id="PR01988">
    <property type="entry name" value="EXPORTERBACE"/>
</dbReference>
<accession>A0ABQ1EE43</accession>
<name>A0ABQ1EE43_9CLOT</name>
<dbReference type="InterPro" id="IPR036259">
    <property type="entry name" value="MFS_trans_sf"/>
</dbReference>
<feature type="domain" description="Major facilitator superfamily (MFS) profile" evidence="8">
    <location>
        <begin position="19"/>
        <end position="418"/>
    </location>
</feature>
<feature type="transmembrane region" description="Helical" evidence="7">
    <location>
        <begin position="84"/>
        <end position="107"/>
    </location>
</feature>
<feature type="transmembrane region" description="Helical" evidence="7">
    <location>
        <begin position="397"/>
        <end position="415"/>
    </location>
</feature>
<dbReference type="SUPFAM" id="SSF103473">
    <property type="entry name" value="MFS general substrate transporter"/>
    <property type="match status" value="1"/>
</dbReference>
<evidence type="ECO:0000256" key="3">
    <source>
        <dbReference type="ARBA" id="ARBA00022475"/>
    </source>
</evidence>
<keyword evidence="6 7" id="KW-0472">Membrane</keyword>
<evidence type="ECO:0000313" key="10">
    <source>
        <dbReference type="Proteomes" id="UP000663802"/>
    </source>
</evidence>
<keyword evidence="4 7" id="KW-0812">Transmembrane</keyword>
<protein>
    <submittedName>
        <fullName evidence="9">MFS transporter</fullName>
    </submittedName>
</protein>
<evidence type="ECO:0000256" key="7">
    <source>
        <dbReference type="SAM" id="Phobius"/>
    </source>
</evidence>
<dbReference type="InterPro" id="IPR011701">
    <property type="entry name" value="MFS"/>
</dbReference>
<feature type="transmembrane region" description="Helical" evidence="7">
    <location>
        <begin position="331"/>
        <end position="356"/>
    </location>
</feature>
<keyword evidence="5 7" id="KW-1133">Transmembrane helix</keyword>
<dbReference type="PANTHER" id="PTHR43266:SF9">
    <property type="entry name" value="PERMEASE, MAJOR FACILITATOR SUPERFAMILY-RELATED"/>
    <property type="match status" value="1"/>
</dbReference>
<feature type="transmembrane region" description="Helical" evidence="7">
    <location>
        <begin position="236"/>
        <end position="256"/>
    </location>
</feature>
<dbReference type="InterPro" id="IPR020846">
    <property type="entry name" value="MFS_dom"/>
</dbReference>
<evidence type="ECO:0000259" key="8">
    <source>
        <dbReference type="PROSITE" id="PS50850"/>
    </source>
</evidence>
<dbReference type="PROSITE" id="PS50850">
    <property type="entry name" value="MFS"/>
    <property type="match status" value="1"/>
</dbReference>
<sequence length="418" mass="46351">MFVSILSLKKLFKNKESSNVILFSVASFISLFGTSVYNFAISLFVLKLTGSGLSFATTLIMGILSTVLVNPFAGVLADRLDKKLLAIITDMLNGILLIILYLLSISFTLNLPIIYVSTFILNVFSTVYGISIEAARPNLVSEKRLISINAINKVIESISSILGPIIGGMVFALLDIRFFIIINSFSFVVSAFLQLFMDFKLTYVSNGKPKEMINFFADILEGITYLRDKKNISNMFAIFIVLNFFIGLSITVPMPYIINNVLKLNTKFFGIIEGAFPIGMIFGAIMIKRIIEKYSYKSIIKSTSMLLSACMSAIGFSVILHQQINNENVFLIYFILVMILAGIAISAIDIPIFYILQQAIPDEYRGRVLSIGMSIAKIILPIALVLAGALINHIPTYILPILSGVGLYIFTLFYIKIN</sequence>
<evidence type="ECO:0000256" key="6">
    <source>
        <dbReference type="ARBA" id="ARBA00023136"/>
    </source>
</evidence>
<keyword evidence="10" id="KW-1185">Reference proteome</keyword>
<dbReference type="PANTHER" id="PTHR43266">
    <property type="entry name" value="MACROLIDE-EFFLUX PROTEIN"/>
    <property type="match status" value="1"/>
</dbReference>
<comment type="subcellular location">
    <subcellularLocation>
        <location evidence="1">Cell membrane</location>
        <topology evidence="1">Multi-pass membrane protein</topology>
    </subcellularLocation>
</comment>
<gene>
    <name evidence="9" type="ORF">CSC2_35930</name>
</gene>
<feature type="transmembrane region" description="Helical" evidence="7">
    <location>
        <begin position="180"/>
        <end position="199"/>
    </location>
</feature>
<dbReference type="RefSeq" id="WP_206871312.1">
    <property type="nucleotide sequence ID" value="NZ_BMBA01000004.1"/>
</dbReference>
<reference evidence="9 10" key="1">
    <citation type="journal article" date="2021" name="Int. J. Syst. Evol. Microbiol.">
        <title>Clostridium zeae sp. nov., isolated from corn silage.</title>
        <authorList>
            <person name="Kobayashi H."/>
            <person name="Tanizawa Y."/>
            <person name="Yagura M."/>
            <person name="Sakamoto M."/>
            <person name="Ohkuma M."/>
            <person name="Tohno M."/>
        </authorList>
    </citation>
    <scope>NUCLEOTIDE SEQUENCE [LARGE SCALE GENOMIC DNA]</scope>
    <source>
        <strain evidence="9 10">CSC2</strain>
    </source>
</reference>
<organism evidence="9 10">
    <name type="scientific">Clostridium zeae</name>
    <dbReference type="NCBI Taxonomy" id="2759022"/>
    <lineage>
        <taxon>Bacteria</taxon>
        <taxon>Bacillati</taxon>
        <taxon>Bacillota</taxon>
        <taxon>Clostridia</taxon>
        <taxon>Eubacteriales</taxon>
        <taxon>Clostridiaceae</taxon>
        <taxon>Clostridium</taxon>
    </lineage>
</organism>
<comment type="caution">
    <text evidence="9">The sequence shown here is derived from an EMBL/GenBank/DDBJ whole genome shotgun (WGS) entry which is preliminary data.</text>
</comment>
<evidence type="ECO:0000256" key="1">
    <source>
        <dbReference type="ARBA" id="ARBA00004651"/>
    </source>
</evidence>
<dbReference type="EMBL" id="BMBA01000004">
    <property type="protein sequence ID" value="GFZ33067.1"/>
    <property type="molecule type" value="Genomic_DNA"/>
</dbReference>
<keyword evidence="2" id="KW-0813">Transport</keyword>
<feature type="transmembrane region" description="Helical" evidence="7">
    <location>
        <begin position="20"/>
        <end position="46"/>
    </location>
</feature>
<feature type="transmembrane region" description="Helical" evidence="7">
    <location>
        <begin position="368"/>
        <end position="391"/>
    </location>
</feature>
<evidence type="ECO:0000256" key="4">
    <source>
        <dbReference type="ARBA" id="ARBA00022692"/>
    </source>
</evidence>
<dbReference type="InterPro" id="IPR022324">
    <property type="entry name" value="Bacilysin_exporter_BacE_put"/>
</dbReference>
<dbReference type="Gene3D" id="1.20.1250.20">
    <property type="entry name" value="MFS general substrate transporter like domains"/>
    <property type="match status" value="1"/>
</dbReference>